<accession>H8L0G2</accession>
<sequence>MALVRPSFAAAWNRFKEIHLPVAEVGRKIGGYVQVNIASGDFRNACPLRMSYVLNDCGLRVPPPGRYHAVSGSDHRWYMYRVMEMKDFLIWAFGPAEVQISTPSAQGFLGRRGILLFEGQGWSDARGHVSLWSGRACADECHFVGHSGNGSFMPTQACLWELA</sequence>
<evidence type="ECO:0000313" key="1">
    <source>
        <dbReference type="EMBL" id="AFC87457.1"/>
    </source>
</evidence>
<dbReference type="EMBL" id="CP003350">
    <property type="protein sequence ID" value="AFC87457.1"/>
    <property type="molecule type" value="Genomic_DNA"/>
</dbReference>
<gene>
    <name evidence="1" type="ordered locus">Fraau_3132</name>
</gene>
<dbReference type="Gene3D" id="3.90.1720.70">
    <property type="match status" value="1"/>
</dbReference>
<dbReference type="Pfam" id="PF14113">
    <property type="entry name" value="Tae4"/>
    <property type="match status" value="1"/>
</dbReference>
<dbReference type="STRING" id="767434.Fraau_3132"/>
<proteinExistence type="predicted"/>
<dbReference type="OrthoDB" id="8480759at2"/>
<organism evidence="1 2">
    <name type="scientific">Frateuria aurantia (strain ATCC 33424 / DSM 6220 / KCTC 2777 / LMG 1558 / NBRC 3245 / NCIMB 13370)</name>
    <name type="common">Acetobacter aurantius</name>
    <dbReference type="NCBI Taxonomy" id="767434"/>
    <lineage>
        <taxon>Bacteria</taxon>
        <taxon>Pseudomonadati</taxon>
        <taxon>Pseudomonadota</taxon>
        <taxon>Gammaproteobacteria</taxon>
        <taxon>Lysobacterales</taxon>
        <taxon>Rhodanobacteraceae</taxon>
        <taxon>Frateuria</taxon>
    </lineage>
</organism>
<dbReference type="AlphaFoldDB" id="H8L0G2"/>
<name>H8L0G2_FRAAD</name>
<keyword evidence="2" id="KW-1185">Reference proteome</keyword>
<evidence type="ECO:0008006" key="3">
    <source>
        <dbReference type="Google" id="ProtNLM"/>
    </source>
</evidence>
<dbReference type="KEGG" id="fau:Fraau_3132"/>
<protein>
    <recommendedName>
        <fullName evidence="3">Type VI secretion system (T6SS), amidase effector protein 4</fullName>
    </recommendedName>
</protein>
<evidence type="ECO:0000313" key="2">
    <source>
        <dbReference type="Proteomes" id="UP000005234"/>
    </source>
</evidence>
<dbReference type="HOGENOM" id="CLU_131989_0_0_6"/>
<dbReference type="Proteomes" id="UP000005234">
    <property type="component" value="Chromosome"/>
</dbReference>
<dbReference type="eggNOG" id="ENOG5032262">
    <property type="taxonomic scope" value="Bacteria"/>
</dbReference>
<dbReference type="RefSeq" id="WP_014404460.1">
    <property type="nucleotide sequence ID" value="NC_017033.1"/>
</dbReference>
<dbReference type="InterPro" id="IPR025562">
    <property type="entry name" value="Tae4"/>
</dbReference>
<reference evidence="1" key="1">
    <citation type="submission" date="2012-02" db="EMBL/GenBank/DDBJ databases">
        <title>The complete genome of Frateuria aurantia DSM 6220.</title>
        <authorList>
            <consortium name="US DOE Joint Genome Institute (JGI-PGF)"/>
            <person name="Lucas S."/>
            <person name="Copeland A."/>
            <person name="Lapidus A."/>
            <person name="Glavina del Rio T."/>
            <person name="Dalin E."/>
            <person name="Tice H."/>
            <person name="Bruce D."/>
            <person name="Goodwin L."/>
            <person name="Pitluck S."/>
            <person name="Peters L."/>
            <person name="Ovchinnikova G."/>
            <person name="Teshima H."/>
            <person name="Kyrpides N."/>
            <person name="Mavromatis K."/>
            <person name="Ivanova N."/>
            <person name="Brettin T."/>
            <person name="Detter J.C."/>
            <person name="Han C."/>
            <person name="Larimer F."/>
            <person name="Land M."/>
            <person name="Hauser L."/>
            <person name="Markowitz V."/>
            <person name="Cheng J.-F."/>
            <person name="Hugenholtz P."/>
            <person name="Woyke T."/>
            <person name="Wu D."/>
            <person name="Brambilla E."/>
            <person name="Klenk H.-P."/>
            <person name="Eisen J.A."/>
        </authorList>
    </citation>
    <scope>NUCLEOTIDE SEQUENCE</scope>
    <source>
        <strain evidence="1">DSM 6220</strain>
    </source>
</reference>